<dbReference type="GO" id="GO:0008270">
    <property type="term" value="F:zinc ion binding"/>
    <property type="evidence" value="ECO:0007669"/>
    <property type="project" value="InterPro"/>
</dbReference>
<organism evidence="4 5">
    <name type="scientific">Riemerella anatipestifer</name>
    <name type="common">Moraxella anatipestifer</name>
    <dbReference type="NCBI Taxonomy" id="34085"/>
    <lineage>
        <taxon>Bacteria</taxon>
        <taxon>Pseudomonadati</taxon>
        <taxon>Bacteroidota</taxon>
        <taxon>Flavobacteriia</taxon>
        <taxon>Flavobacteriales</taxon>
        <taxon>Weeksellaceae</taxon>
        <taxon>Riemerella</taxon>
    </lineage>
</organism>
<proteinExistence type="predicted"/>
<dbReference type="EMBL" id="CP011859">
    <property type="protein sequence ID" value="AQY22589.1"/>
    <property type="molecule type" value="Genomic_DNA"/>
</dbReference>
<dbReference type="AlphaFoldDB" id="A0A1S7DTZ9"/>
<accession>A0A1S7DTZ9</accession>
<dbReference type="RefSeq" id="WP_064970593.1">
    <property type="nucleotide sequence ID" value="NZ_CP011859.1"/>
</dbReference>
<feature type="domain" description="HIRAN" evidence="3">
    <location>
        <begin position="12"/>
        <end position="108"/>
    </location>
</feature>
<dbReference type="Gene3D" id="3.30.70.2330">
    <property type="match status" value="1"/>
</dbReference>
<evidence type="ECO:0000313" key="4">
    <source>
        <dbReference type="EMBL" id="AQY22589.1"/>
    </source>
</evidence>
<dbReference type="SMART" id="SM00910">
    <property type="entry name" value="HIRAN"/>
    <property type="match status" value="1"/>
</dbReference>
<reference evidence="4 5" key="1">
    <citation type="submission" date="2015-06" db="EMBL/GenBank/DDBJ databases">
        <title>R. anatipestifer strain HXb2 is the most virulent strain so far, and the genome sequence would help us uncover the pathogenesis.</title>
        <authorList>
            <person name="Hu Q."/>
            <person name="Qi J."/>
            <person name="Bo H."/>
            <person name="Liu G."/>
            <person name="Tao M."/>
            <person name="Ding Y."/>
            <person name="Xue Y."/>
        </authorList>
    </citation>
    <scope>NUCLEOTIDE SEQUENCE [LARGE SCALE GENOMIC DNA]</scope>
    <source>
        <strain evidence="4 5">HXb2</strain>
    </source>
</reference>
<name>A0A1S7DTZ9_RIEAN</name>
<dbReference type="GO" id="GO:0003676">
    <property type="term" value="F:nucleic acid binding"/>
    <property type="evidence" value="ECO:0007669"/>
    <property type="project" value="InterPro"/>
</dbReference>
<dbReference type="Proteomes" id="UP000189883">
    <property type="component" value="Chromosome"/>
</dbReference>
<evidence type="ECO:0000259" key="3">
    <source>
        <dbReference type="SMART" id="SM00910"/>
    </source>
</evidence>
<keyword evidence="2" id="KW-0378">Hydrolase</keyword>
<gene>
    <name evidence="4" type="ORF">AB406_1645</name>
</gene>
<dbReference type="GO" id="GO:0016818">
    <property type="term" value="F:hydrolase activity, acting on acid anhydrides, in phosphorus-containing anhydrides"/>
    <property type="evidence" value="ECO:0007669"/>
    <property type="project" value="InterPro"/>
</dbReference>
<protein>
    <recommendedName>
        <fullName evidence="3">HIRAN domain-containing protein</fullName>
    </recommendedName>
</protein>
<evidence type="ECO:0000256" key="2">
    <source>
        <dbReference type="ARBA" id="ARBA00022801"/>
    </source>
</evidence>
<keyword evidence="1" id="KW-0479">Metal-binding</keyword>
<evidence type="ECO:0000256" key="1">
    <source>
        <dbReference type="ARBA" id="ARBA00022723"/>
    </source>
</evidence>
<dbReference type="Pfam" id="PF08797">
    <property type="entry name" value="HIRAN"/>
    <property type="match status" value="1"/>
</dbReference>
<evidence type="ECO:0000313" key="5">
    <source>
        <dbReference type="Proteomes" id="UP000189883"/>
    </source>
</evidence>
<sequence length="112" mass="13055">METKRKQQREHLANFHIAGFNYYDGALCFSKLKVGTMLELEYEADNKYDARAVALYYKGNKLGFIPRTENRIFYKLVKMGYENALDVRIQQIDATAHPEQQISVVVHLLPQE</sequence>
<dbReference type="InterPro" id="IPR014905">
    <property type="entry name" value="HIRAN"/>
</dbReference>